<sequence length="125" mass="12947">MSTTTTTNPTITVPAIVVTSPPLSPTGNANHPMAAAVFRRPSLVISGASATSLAPNPNQLVPSFARSRGVKMSLPLLDSNHKQEAHAPIPSKGALEPRAGALPRRKRSNPAAMLNRGPCQIQAAA</sequence>
<keyword evidence="3" id="KW-1185">Reference proteome</keyword>
<gene>
    <name evidence="2" type="ORF">SCHCODRAFT_102264</name>
</gene>
<dbReference type="RefSeq" id="XP_003036381.1">
    <property type="nucleotide sequence ID" value="XM_003036335.1"/>
</dbReference>
<evidence type="ECO:0000313" key="2">
    <source>
        <dbReference type="EMBL" id="EFJ01479.1"/>
    </source>
</evidence>
<dbReference type="InParanoid" id="D8PMX5"/>
<dbReference type="OrthoDB" id="10309437at2759"/>
<reference evidence="2 3" key="1">
    <citation type="journal article" date="2010" name="Nat. Biotechnol.">
        <title>Genome sequence of the model mushroom Schizophyllum commune.</title>
        <authorList>
            <person name="Ohm R.A."/>
            <person name="de Jong J.F."/>
            <person name="Lugones L.G."/>
            <person name="Aerts A."/>
            <person name="Kothe E."/>
            <person name="Stajich J.E."/>
            <person name="de Vries R.P."/>
            <person name="Record E."/>
            <person name="Levasseur A."/>
            <person name="Baker S.E."/>
            <person name="Bartholomew K.A."/>
            <person name="Coutinho P.M."/>
            <person name="Erdmann S."/>
            <person name="Fowler T.J."/>
            <person name="Gathman A.C."/>
            <person name="Lombard V."/>
            <person name="Henrissat B."/>
            <person name="Knabe N."/>
            <person name="Kuees U."/>
            <person name="Lilly W.W."/>
            <person name="Lindquist E."/>
            <person name="Lucas S."/>
            <person name="Magnuson J.K."/>
            <person name="Piumi F."/>
            <person name="Raudaskoski M."/>
            <person name="Salamov A."/>
            <person name="Schmutz J."/>
            <person name="Schwarze F.W.M.R."/>
            <person name="vanKuyk P.A."/>
            <person name="Horton J.S."/>
            <person name="Grigoriev I.V."/>
            <person name="Woesten H.A.B."/>
        </authorList>
    </citation>
    <scope>NUCLEOTIDE SEQUENCE [LARGE SCALE GENOMIC DNA]</scope>
    <source>
        <strain evidence="3">H4-8 / FGSC 9210</strain>
    </source>
</reference>
<evidence type="ECO:0000313" key="3">
    <source>
        <dbReference type="Proteomes" id="UP000007431"/>
    </source>
</evidence>
<dbReference type="HOGENOM" id="CLU_1993908_0_0_1"/>
<evidence type="ECO:0000256" key="1">
    <source>
        <dbReference type="SAM" id="MobiDB-lite"/>
    </source>
</evidence>
<dbReference type="VEuPathDB" id="FungiDB:SCHCODRAFT_02620761"/>
<dbReference type="EMBL" id="GL377302">
    <property type="protein sequence ID" value="EFJ01479.1"/>
    <property type="molecule type" value="Genomic_DNA"/>
</dbReference>
<accession>D8PMX5</accession>
<dbReference type="KEGG" id="scm:SCHCO_02620761"/>
<dbReference type="AlphaFoldDB" id="D8PMX5"/>
<feature type="region of interest" description="Disordered" evidence="1">
    <location>
        <begin position="80"/>
        <end position="125"/>
    </location>
</feature>
<proteinExistence type="predicted"/>
<dbReference type="GeneID" id="9595053"/>
<name>D8PMX5_SCHCM</name>
<organism evidence="3">
    <name type="scientific">Schizophyllum commune (strain H4-8 / FGSC 9210)</name>
    <name type="common">Split gill fungus</name>
    <dbReference type="NCBI Taxonomy" id="578458"/>
    <lineage>
        <taxon>Eukaryota</taxon>
        <taxon>Fungi</taxon>
        <taxon>Dikarya</taxon>
        <taxon>Basidiomycota</taxon>
        <taxon>Agaricomycotina</taxon>
        <taxon>Agaricomycetes</taxon>
        <taxon>Agaricomycetidae</taxon>
        <taxon>Agaricales</taxon>
        <taxon>Schizophyllaceae</taxon>
        <taxon>Schizophyllum</taxon>
    </lineage>
</organism>
<dbReference type="Proteomes" id="UP000007431">
    <property type="component" value="Unassembled WGS sequence"/>
</dbReference>
<feature type="non-terminal residue" evidence="2">
    <location>
        <position position="125"/>
    </location>
</feature>
<protein>
    <submittedName>
        <fullName evidence="2">Uncharacterized protein</fullName>
    </submittedName>
</protein>